<feature type="region of interest" description="Disordered" evidence="1">
    <location>
        <begin position="1"/>
        <end position="20"/>
    </location>
</feature>
<feature type="compositionally biased region" description="Polar residues" evidence="1">
    <location>
        <begin position="1"/>
        <end position="19"/>
    </location>
</feature>
<reference evidence="2 3" key="1">
    <citation type="journal article" date="2015" name="Genome Biol. Evol.">
        <title>Phylogenomic analyses indicate that early fungi evolved digesting cell walls of algal ancestors of land plants.</title>
        <authorList>
            <person name="Chang Y."/>
            <person name="Wang S."/>
            <person name="Sekimoto S."/>
            <person name="Aerts A.L."/>
            <person name="Choi C."/>
            <person name="Clum A."/>
            <person name="LaButti K.M."/>
            <person name="Lindquist E.A."/>
            <person name="Yee Ngan C."/>
            <person name="Ohm R.A."/>
            <person name="Salamov A.A."/>
            <person name="Grigoriev I.V."/>
            <person name="Spatafora J.W."/>
            <person name="Berbee M.L."/>
        </authorList>
    </citation>
    <scope>NUCLEOTIDE SEQUENCE [LARGE SCALE GENOMIC DNA]</scope>
    <source>
        <strain evidence="2 3">JEL478</strain>
    </source>
</reference>
<proteinExistence type="predicted"/>
<sequence>MSTPSFPGDSPTTAYSVSPVSAPPLVADVHHASLPPLPPEALMAPANVPAPPSYEKAHTLANVAPPPSQVPQGGPLPSNQVQPVLGGGATYVVQLPVAVYDMSKVPQELVMRWDQRPDFGGPSTAETRVDGDGDVRTYDVHTAFDPNELLKYFLTLRDSQDRPQLIVRVMGSHIDKDANGHHHTNHQEHQRTVTDFDIMMDASNYISPQWSQMVALQAYDPTRALRVVPTKTIAEVLGEFTRSENLLKEIHLRKQVLWDFDQLTPAIVVAVRSTGYGGHISVTYPTHKDRVTAKAPNSLAMATDSCLVKTLCVLSCLWIIFWPAWVLYRKKVDALVVEFPPIAPGSLFYQRNYYNIVSACMRGHVGPLPTY</sequence>
<dbReference type="Proteomes" id="UP000070544">
    <property type="component" value="Unassembled WGS sequence"/>
</dbReference>
<keyword evidence="3" id="KW-1185">Reference proteome</keyword>
<evidence type="ECO:0000313" key="3">
    <source>
        <dbReference type="Proteomes" id="UP000070544"/>
    </source>
</evidence>
<gene>
    <name evidence="2" type="ORF">M427DRAFT_27094</name>
</gene>
<dbReference type="AlphaFoldDB" id="A0A139B199"/>
<accession>A0A139B199</accession>
<evidence type="ECO:0000313" key="2">
    <source>
        <dbReference type="EMBL" id="KXS22573.1"/>
    </source>
</evidence>
<name>A0A139B199_GONPJ</name>
<dbReference type="PANTHER" id="PTHR37848:SF1">
    <property type="entry name" value="SUN DOMAIN-CONTAINING PROTEIN"/>
    <property type="match status" value="1"/>
</dbReference>
<dbReference type="EMBL" id="KQ965731">
    <property type="protein sequence ID" value="KXS22573.1"/>
    <property type="molecule type" value="Genomic_DNA"/>
</dbReference>
<dbReference type="OMA" id="HFYGYHE"/>
<protein>
    <submittedName>
        <fullName evidence="2">Uncharacterized protein</fullName>
    </submittedName>
</protein>
<dbReference type="PANTHER" id="PTHR37848">
    <property type="entry name" value="EXPRESSED PROTEIN"/>
    <property type="match status" value="1"/>
</dbReference>
<organism evidence="2 3">
    <name type="scientific">Gonapodya prolifera (strain JEL478)</name>
    <name type="common">Monoblepharis prolifera</name>
    <dbReference type="NCBI Taxonomy" id="1344416"/>
    <lineage>
        <taxon>Eukaryota</taxon>
        <taxon>Fungi</taxon>
        <taxon>Fungi incertae sedis</taxon>
        <taxon>Chytridiomycota</taxon>
        <taxon>Chytridiomycota incertae sedis</taxon>
        <taxon>Monoblepharidomycetes</taxon>
        <taxon>Monoblepharidales</taxon>
        <taxon>Gonapodyaceae</taxon>
        <taxon>Gonapodya</taxon>
    </lineage>
</organism>
<evidence type="ECO:0000256" key="1">
    <source>
        <dbReference type="SAM" id="MobiDB-lite"/>
    </source>
</evidence>
<dbReference type="OrthoDB" id="203796at2759"/>